<feature type="compositionally biased region" description="Polar residues" evidence="1">
    <location>
        <begin position="51"/>
        <end position="87"/>
    </location>
</feature>
<evidence type="ECO:0000313" key="3">
    <source>
        <dbReference type="Proteomes" id="UP001610446"/>
    </source>
</evidence>
<evidence type="ECO:0000256" key="1">
    <source>
        <dbReference type="SAM" id="MobiDB-lite"/>
    </source>
</evidence>
<evidence type="ECO:0000313" key="2">
    <source>
        <dbReference type="EMBL" id="KAL2842756.1"/>
    </source>
</evidence>
<name>A0ABR4JSF4_9EURO</name>
<feature type="compositionally biased region" description="Polar residues" evidence="1">
    <location>
        <begin position="29"/>
        <end position="43"/>
    </location>
</feature>
<sequence>MYALVANSFKTTPAVRRILPCAFYHPRNSHLQSPQPQQQVHSTTKVDDFYINSSYPDDSETPPTMKQHQTSVHATTQWQEASATQSEADVKADRGEAVSSPDDLIEPEAPKIDEM</sequence>
<feature type="region of interest" description="Disordered" evidence="1">
    <location>
        <begin position="26"/>
        <end position="115"/>
    </location>
</feature>
<proteinExistence type="predicted"/>
<organism evidence="2 3">
    <name type="scientific">Aspergillus pseudoustus</name>
    <dbReference type="NCBI Taxonomy" id="1810923"/>
    <lineage>
        <taxon>Eukaryota</taxon>
        <taxon>Fungi</taxon>
        <taxon>Dikarya</taxon>
        <taxon>Ascomycota</taxon>
        <taxon>Pezizomycotina</taxon>
        <taxon>Eurotiomycetes</taxon>
        <taxon>Eurotiomycetidae</taxon>
        <taxon>Eurotiales</taxon>
        <taxon>Aspergillaceae</taxon>
        <taxon>Aspergillus</taxon>
        <taxon>Aspergillus subgen. Nidulantes</taxon>
    </lineage>
</organism>
<keyword evidence="3" id="KW-1185">Reference proteome</keyword>
<gene>
    <name evidence="2" type="ORF">BJY01DRAFT_216302</name>
</gene>
<comment type="caution">
    <text evidence="2">The sequence shown here is derived from an EMBL/GenBank/DDBJ whole genome shotgun (WGS) entry which is preliminary data.</text>
</comment>
<reference evidence="2 3" key="1">
    <citation type="submission" date="2024-07" db="EMBL/GenBank/DDBJ databases">
        <title>Section-level genome sequencing and comparative genomics of Aspergillus sections Usti and Cavernicolus.</title>
        <authorList>
            <consortium name="Lawrence Berkeley National Laboratory"/>
            <person name="Nybo J.L."/>
            <person name="Vesth T.C."/>
            <person name="Theobald S."/>
            <person name="Frisvad J.C."/>
            <person name="Larsen T.O."/>
            <person name="Kjaerboelling I."/>
            <person name="Rothschild-Mancinelli K."/>
            <person name="Lyhne E.K."/>
            <person name="Kogle M.E."/>
            <person name="Barry K."/>
            <person name="Clum A."/>
            <person name="Na H."/>
            <person name="Ledsgaard L."/>
            <person name="Lin J."/>
            <person name="Lipzen A."/>
            <person name="Kuo A."/>
            <person name="Riley R."/>
            <person name="Mondo S."/>
            <person name="Labutti K."/>
            <person name="Haridas S."/>
            <person name="Pangalinan J."/>
            <person name="Salamov A.A."/>
            <person name="Simmons B.A."/>
            <person name="Magnuson J.K."/>
            <person name="Chen J."/>
            <person name="Drula E."/>
            <person name="Henrissat B."/>
            <person name="Wiebenga A."/>
            <person name="Lubbers R.J."/>
            <person name="Gomes A.C."/>
            <person name="Makela M.R."/>
            <person name="Stajich J."/>
            <person name="Grigoriev I.V."/>
            <person name="Mortensen U.H."/>
            <person name="De Vries R.P."/>
            <person name="Baker S.E."/>
            <person name="Andersen M.R."/>
        </authorList>
    </citation>
    <scope>NUCLEOTIDE SEQUENCE [LARGE SCALE GENOMIC DNA]</scope>
    <source>
        <strain evidence="2 3">CBS 123904</strain>
    </source>
</reference>
<protein>
    <submittedName>
        <fullName evidence="2">Uncharacterized protein</fullName>
    </submittedName>
</protein>
<dbReference type="Proteomes" id="UP001610446">
    <property type="component" value="Unassembled WGS sequence"/>
</dbReference>
<accession>A0ABR4JSF4</accession>
<dbReference type="EMBL" id="JBFXLU010000096">
    <property type="protein sequence ID" value="KAL2842756.1"/>
    <property type="molecule type" value="Genomic_DNA"/>
</dbReference>